<gene>
    <name evidence="6" type="ORF">SAMN05421630_107401</name>
</gene>
<dbReference type="Proteomes" id="UP000199494">
    <property type="component" value="Unassembled WGS sequence"/>
</dbReference>
<dbReference type="KEGG" id="pmad:BAY61_23825"/>
<dbReference type="InterPro" id="IPR037185">
    <property type="entry name" value="EmrE-like"/>
</dbReference>
<keyword evidence="3" id="KW-0812">Transmembrane</keyword>
<evidence type="ECO:0000256" key="4">
    <source>
        <dbReference type="ARBA" id="ARBA00022989"/>
    </source>
</evidence>
<protein>
    <submittedName>
        <fullName evidence="6">Drug/metabolite transporter, DME family</fullName>
    </submittedName>
</protein>
<dbReference type="PANTHER" id="PTHR32322">
    <property type="entry name" value="INNER MEMBRANE TRANSPORTER"/>
    <property type="match status" value="1"/>
</dbReference>
<keyword evidence="4" id="KW-1133">Transmembrane helix</keyword>
<dbReference type="SUPFAM" id="SSF103481">
    <property type="entry name" value="Multidrug resistance efflux transporter EmrE"/>
    <property type="match status" value="2"/>
</dbReference>
<evidence type="ECO:0000313" key="7">
    <source>
        <dbReference type="Proteomes" id="UP000199494"/>
    </source>
</evidence>
<proteinExistence type="inferred from homology"/>
<organism evidence="6 7">
    <name type="scientific">Prauserella marina</name>
    <dbReference type="NCBI Taxonomy" id="530584"/>
    <lineage>
        <taxon>Bacteria</taxon>
        <taxon>Bacillati</taxon>
        <taxon>Actinomycetota</taxon>
        <taxon>Actinomycetes</taxon>
        <taxon>Pseudonocardiales</taxon>
        <taxon>Pseudonocardiaceae</taxon>
        <taxon>Prauserella</taxon>
    </lineage>
</organism>
<comment type="similarity">
    <text evidence="2">Belongs to the EamA transporter family.</text>
</comment>
<dbReference type="InterPro" id="IPR000620">
    <property type="entry name" value="EamA_dom"/>
</dbReference>
<dbReference type="STRING" id="530584.SAMN05421630_107401"/>
<sequence>MSVLSSARVRAGSISLVVAGVLWGTGGLAGSILASEAGLHSLAVAAYRLLLGGAVAVLFLGLTGRLGGIGVAAPTKPVVRRVLAAGVLLAVFQAFYFASVTLTSVSIATMTTIGSAPVFVAIGGALVDRRWPNPATLLAIAGAIAGLVLLTWSPQETGESWTLLAGVLAALVSGCGFATLTLVTRKEVAGLDPLRTTAFGCVVGGILLLPAAAWFGMALPLRVEVVAVAAYLAVVPTALAYAAYFRGLRDSPAVLAALSALLEPLTAALLAAVVLGDRLGVLGWCGAALLAASIAAGYRRPRR</sequence>
<keyword evidence="7" id="KW-1185">Reference proteome</keyword>
<comment type="subcellular location">
    <subcellularLocation>
        <location evidence="1">Membrane</location>
        <topology evidence="1">Multi-pass membrane protein</topology>
    </subcellularLocation>
</comment>
<evidence type="ECO:0000256" key="5">
    <source>
        <dbReference type="ARBA" id="ARBA00023136"/>
    </source>
</evidence>
<dbReference type="Pfam" id="PF00892">
    <property type="entry name" value="EamA"/>
    <property type="match status" value="2"/>
</dbReference>
<accession>A0A222VUB3</accession>
<dbReference type="OrthoDB" id="5143138at2"/>
<evidence type="ECO:0000256" key="2">
    <source>
        <dbReference type="ARBA" id="ARBA00007362"/>
    </source>
</evidence>
<evidence type="ECO:0000313" key="6">
    <source>
        <dbReference type="EMBL" id="SDD34878.1"/>
    </source>
</evidence>
<dbReference type="GO" id="GO:0016020">
    <property type="term" value="C:membrane"/>
    <property type="evidence" value="ECO:0007669"/>
    <property type="project" value="UniProtKB-SubCell"/>
</dbReference>
<keyword evidence="5" id="KW-0472">Membrane</keyword>
<name>A0A222VUB3_9PSEU</name>
<dbReference type="AlphaFoldDB" id="A0A222VUB3"/>
<dbReference type="RefSeq" id="WP_091807382.1">
    <property type="nucleotide sequence ID" value="NZ_CP016353.1"/>
</dbReference>
<dbReference type="PANTHER" id="PTHR32322:SF2">
    <property type="entry name" value="EAMA DOMAIN-CONTAINING PROTEIN"/>
    <property type="match status" value="1"/>
</dbReference>
<dbReference type="InterPro" id="IPR050638">
    <property type="entry name" value="AA-Vitamin_Transporters"/>
</dbReference>
<dbReference type="EMBL" id="FMZE01000007">
    <property type="protein sequence ID" value="SDD34878.1"/>
    <property type="molecule type" value="Genomic_DNA"/>
</dbReference>
<reference evidence="6 7" key="1">
    <citation type="submission" date="2016-10" db="EMBL/GenBank/DDBJ databases">
        <authorList>
            <person name="de Groot N.N."/>
        </authorList>
    </citation>
    <scope>NUCLEOTIDE SEQUENCE [LARGE SCALE GENOMIC DNA]</scope>
    <source>
        <strain evidence="6 7">CGMCC 4.5506</strain>
    </source>
</reference>
<evidence type="ECO:0000256" key="3">
    <source>
        <dbReference type="ARBA" id="ARBA00022692"/>
    </source>
</evidence>
<evidence type="ECO:0000256" key="1">
    <source>
        <dbReference type="ARBA" id="ARBA00004141"/>
    </source>
</evidence>